<dbReference type="NCBIfam" id="TIGR01930">
    <property type="entry name" value="AcCoA-C-Actrans"/>
    <property type="match status" value="1"/>
</dbReference>
<protein>
    <submittedName>
        <fullName evidence="8">Acetyl-CoA C-acetyltransferase</fullName>
    </submittedName>
</protein>
<evidence type="ECO:0000313" key="9">
    <source>
        <dbReference type="Proteomes" id="UP000198960"/>
    </source>
</evidence>
<dbReference type="GO" id="GO:0016747">
    <property type="term" value="F:acyltransferase activity, transferring groups other than amino-acyl groups"/>
    <property type="evidence" value="ECO:0007669"/>
    <property type="project" value="InterPro"/>
</dbReference>
<dbReference type="EMBL" id="FOEE01000016">
    <property type="protein sequence ID" value="SEP22307.1"/>
    <property type="molecule type" value="Genomic_DNA"/>
</dbReference>
<dbReference type="Proteomes" id="UP000198960">
    <property type="component" value="Unassembled WGS sequence"/>
</dbReference>
<dbReference type="InterPro" id="IPR016039">
    <property type="entry name" value="Thiolase-like"/>
</dbReference>
<evidence type="ECO:0000313" key="8">
    <source>
        <dbReference type="EMBL" id="SEP22307.1"/>
    </source>
</evidence>
<feature type="active site" description="Proton acceptor" evidence="4">
    <location>
        <position position="384"/>
    </location>
</feature>
<evidence type="ECO:0000256" key="3">
    <source>
        <dbReference type="ARBA" id="ARBA00023315"/>
    </source>
</evidence>
<evidence type="ECO:0000259" key="7">
    <source>
        <dbReference type="Pfam" id="PF02803"/>
    </source>
</evidence>
<reference evidence="9" key="1">
    <citation type="submission" date="2016-10" db="EMBL/GenBank/DDBJ databases">
        <authorList>
            <person name="Varghese N."/>
            <person name="Submissions S."/>
        </authorList>
    </citation>
    <scope>NUCLEOTIDE SEQUENCE [LARGE SCALE GENOMIC DNA]</scope>
    <source>
        <strain evidence="9">DSM 45413</strain>
    </source>
</reference>
<dbReference type="InterPro" id="IPR020617">
    <property type="entry name" value="Thiolase_C"/>
</dbReference>
<dbReference type="SUPFAM" id="SSF53901">
    <property type="entry name" value="Thiolase-like"/>
    <property type="match status" value="2"/>
</dbReference>
<dbReference type="NCBIfam" id="NF006740">
    <property type="entry name" value="PRK09268.1"/>
    <property type="match status" value="1"/>
</dbReference>
<dbReference type="PANTHER" id="PTHR42689">
    <property type="entry name" value="ACETYL-COA ACYLTRANSFERASE FADA2 (3-KETOACYL-COA THIOLASE) (BETA-KETOTHIOLASE)-RELATED"/>
    <property type="match status" value="1"/>
</dbReference>
<sequence length="428" mass="44821">MATTPRTAAIVGGNRIPFARSNSRYAQASNQDMLTATLDGLVARFGLQGQQVGEVVAGAVLKHARDFNLTREAVLGSRLSASTPAYDVQQACGTGLEAAVLVANKIALGQIESGIAGGTDTTSDAPLAVNEDLRRVLIRLNSATTLGDRLKALRGLRPGQLAPEIPRNAEPRTGLAMGDHAAITAKEWEIGREEQDELTVRSHQNLAAAYDRGFFDDLVTPYLGLSRDQNLRPDSSMEKLAKLAPVFGTGDPAATMTAGNSTPLTDGASAVLLASDEWAAERGLPVLAHLVDAQTAAVDYVHGGEGLLMAPAYAVPVLLARQGLTLQDFDFYEIHEAFASTVLATMKAWEDPGFCKERLGLDAPLGAIDRSKLNVNGSSLAAGHPFAATGGRIIATLAKMLHEAGPGRRGLISICAAGGQGVVAILES</sequence>
<dbReference type="PIRSF" id="PIRSF000429">
    <property type="entry name" value="Ac-CoA_Ac_transf"/>
    <property type="match status" value="1"/>
</dbReference>
<feature type="active site" description="Acyl-thioester intermediate" evidence="4">
    <location>
        <position position="92"/>
    </location>
</feature>
<dbReference type="GO" id="GO:0005829">
    <property type="term" value="C:cytosol"/>
    <property type="evidence" value="ECO:0007669"/>
    <property type="project" value="TreeGrafter"/>
</dbReference>
<gene>
    <name evidence="8" type="ORF">SAMN05660991_04021</name>
</gene>
<dbReference type="PANTHER" id="PTHR42689:SF1">
    <property type="entry name" value="ACETYL-COA ACYLTRANSFERASE FADA2 (3-KETOACYL-COA THIOLASE) (BETA-KETOTHIOLASE)-RELATED"/>
    <property type="match status" value="1"/>
</dbReference>
<keyword evidence="3 5" id="KW-0012">Acyltransferase</keyword>
<dbReference type="InterPro" id="IPR020616">
    <property type="entry name" value="Thiolase_N"/>
</dbReference>
<evidence type="ECO:0000256" key="1">
    <source>
        <dbReference type="ARBA" id="ARBA00010982"/>
    </source>
</evidence>
<name>A0A1H8W4C0_9ACTN</name>
<dbReference type="Pfam" id="PF02803">
    <property type="entry name" value="Thiolase_C"/>
    <property type="match status" value="1"/>
</dbReference>
<feature type="domain" description="Thiolase N-terminal" evidence="6">
    <location>
        <begin position="9"/>
        <end position="276"/>
    </location>
</feature>
<dbReference type="RefSeq" id="WP_091947867.1">
    <property type="nucleotide sequence ID" value="NZ_FOEE01000016.1"/>
</dbReference>
<keyword evidence="9" id="KW-1185">Reference proteome</keyword>
<evidence type="ECO:0000256" key="5">
    <source>
        <dbReference type="RuleBase" id="RU003557"/>
    </source>
</evidence>
<dbReference type="AlphaFoldDB" id="A0A1H8W4C0"/>
<dbReference type="InterPro" id="IPR002155">
    <property type="entry name" value="Thiolase"/>
</dbReference>
<comment type="similarity">
    <text evidence="1 5">Belongs to the thiolase-like superfamily. Thiolase family.</text>
</comment>
<accession>A0A1H8W4C0</accession>
<dbReference type="Pfam" id="PF00108">
    <property type="entry name" value="Thiolase_N"/>
    <property type="match status" value="1"/>
</dbReference>
<feature type="active site" description="Proton acceptor" evidence="4">
    <location>
        <position position="415"/>
    </location>
</feature>
<organism evidence="8 9">
    <name type="scientific">Trujillonella endophytica</name>
    <dbReference type="NCBI Taxonomy" id="673521"/>
    <lineage>
        <taxon>Bacteria</taxon>
        <taxon>Bacillati</taxon>
        <taxon>Actinomycetota</taxon>
        <taxon>Actinomycetes</taxon>
        <taxon>Geodermatophilales</taxon>
        <taxon>Geodermatophilaceae</taxon>
        <taxon>Trujillonella</taxon>
    </lineage>
</organism>
<dbReference type="Gene3D" id="3.40.47.10">
    <property type="match status" value="1"/>
</dbReference>
<evidence type="ECO:0000256" key="2">
    <source>
        <dbReference type="ARBA" id="ARBA00022679"/>
    </source>
</evidence>
<dbReference type="InterPro" id="IPR050521">
    <property type="entry name" value="3-ketoacyl-CoA_Thiolase"/>
</dbReference>
<evidence type="ECO:0000256" key="4">
    <source>
        <dbReference type="PIRSR" id="PIRSR000429-1"/>
    </source>
</evidence>
<evidence type="ECO:0000259" key="6">
    <source>
        <dbReference type="Pfam" id="PF00108"/>
    </source>
</evidence>
<dbReference type="STRING" id="673521.SAMN05660991_04021"/>
<feature type="domain" description="Thiolase C-terminal" evidence="7">
    <location>
        <begin position="285"/>
        <end position="427"/>
    </location>
</feature>
<keyword evidence="2 5" id="KW-0808">Transferase</keyword>
<dbReference type="OrthoDB" id="1402717at2"/>
<proteinExistence type="inferred from homology"/>
<dbReference type="CDD" id="cd00751">
    <property type="entry name" value="thiolase"/>
    <property type="match status" value="1"/>
</dbReference>